<dbReference type="VEuPathDB" id="FungiDB:RhiirFUN_001545"/>
<reference evidence="1 2" key="2">
    <citation type="submission" date="2017-10" db="EMBL/GenBank/DDBJ databases">
        <title>Extensive intraspecific genome diversity in a model arbuscular mycorrhizal fungus.</title>
        <authorList>
            <person name="Chen E.C.H."/>
            <person name="Morin E."/>
            <person name="Baudet D."/>
            <person name="Noel J."/>
            <person name="Ndikumana S."/>
            <person name="Charron P."/>
            <person name="St-Onge C."/>
            <person name="Giorgi J."/>
            <person name="Grigoriev I.V."/>
            <person name="Roux C."/>
            <person name="Martin F.M."/>
            <person name="Corradi N."/>
        </authorList>
    </citation>
    <scope>NUCLEOTIDE SEQUENCE [LARGE SCALE GENOMIC DNA]</scope>
    <source>
        <strain evidence="1 2">C2</strain>
    </source>
</reference>
<dbReference type="Proteomes" id="UP000233469">
    <property type="component" value="Unassembled WGS sequence"/>
</dbReference>
<proteinExistence type="predicted"/>
<evidence type="ECO:0000313" key="1">
    <source>
        <dbReference type="EMBL" id="PKK58487.1"/>
    </source>
</evidence>
<gene>
    <name evidence="1" type="ORF">RhiirC2_796220</name>
</gene>
<dbReference type="VEuPathDB" id="FungiDB:FUN_011229"/>
<name>A0A2N1MA47_9GLOM</name>
<comment type="caution">
    <text evidence="1">The sequence shown here is derived from an EMBL/GenBank/DDBJ whole genome shotgun (WGS) entry which is preliminary data.</text>
</comment>
<evidence type="ECO:0000313" key="2">
    <source>
        <dbReference type="Proteomes" id="UP000233469"/>
    </source>
</evidence>
<dbReference type="VEuPathDB" id="FungiDB:RhiirA1_454919"/>
<reference evidence="1 2" key="1">
    <citation type="submission" date="2016-04" db="EMBL/GenBank/DDBJ databases">
        <title>Genome analyses suggest a sexual origin of heterokaryosis in a supposedly ancient asexual fungus.</title>
        <authorList>
            <person name="Ropars J."/>
            <person name="Sedzielewska K."/>
            <person name="Noel J."/>
            <person name="Charron P."/>
            <person name="Farinelli L."/>
            <person name="Marton T."/>
            <person name="Kruger M."/>
            <person name="Pelin A."/>
            <person name="Brachmann A."/>
            <person name="Corradi N."/>
        </authorList>
    </citation>
    <scope>NUCLEOTIDE SEQUENCE [LARGE SCALE GENOMIC DNA]</scope>
    <source>
        <strain evidence="1 2">C2</strain>
    </source>
</reference>
<dbReference type="AlphaFoldDB" id="A0A2N1MA47"/>
<dbReference type="OrthoDB" id="2441693at2759"/>
<sequence length="155" mass="17960">MDIFDLHLILTFQEDNMELDLLCSNSYNNKTNIHSLSKFFNNSVNLSKPFNENFSDTDLLSYFKTPFNVDFTDHINISPNPREVNISALNSKPLSNDNFTNINISPNPEQLLDDNFFESTSNINSSNNYQYNLTVGDYFDDWLSVDAFIHNYCLE</sequence>
<accession>A0A2N1MA47</accession>
<organism evidence="1 2">
    <name type="scientific">Rhizophagus irregularis</name>
    <dbReference type="NCBI Taxonomy" id="588596"/>
    <lineage>
        <taxon>Eukaryota</taxon>
        <taxon>Fungi</taxon>
        <taxon>Fungi incertae sedis</taxon>
        <taxon>Mucoromycota</taxon>
        <taxon>Glomeromycotina</taxon>
        <taxon>Glomeromycetes</taxon>
        <taxon>Glomerales</taxon>
        <taxon>Glomeraceae</taxon>
        <taxon>Rhizophagus</taxon>
    </lineage>
</organism>
<dbReference type="EMBL" id="LLXL01003565">
    <property type="protein sequence ID" value="PKK58487.1"/>
    <property type="molecule type" value="Genomic_DNA"/>
</dbReference>
<protein>
    <submittedName>
        <fullName evidence="1">Uncharacterized protein</fullName>
    </submittedName>
</protein>